<comment type="caution">
    <text evidence="1">The sequence shown here is derived from an EMBL/GenBank/DDBJ whole genome shotgun (WGS) entry which is preliminary data.</text>
</comment>
<sequence>MPVLWAAIECEETLNGYKVLNTPLNPILYPAIHYCTRFLCGYYDSANRRSLFVSKSDSGEDVTIATRSYNFLLLCDEENLLEWRQYQHGDLTNGRAFCVPNIGVHVYFGRTRVGNSNPIGQVCEDGFCYIPTLHYGVIKVSDFEILMYRDVEQ</sequence>
<name>A0A8S1DXB7_9INSE</name>
<dbReference type="EMBL" id="CADEPI010000400">
    <property type="protein sequence ID" value="CAB3385222.1"/>
    <property type="molecule type" value="Genomic_DNA"/>
</dbReference>
<evidence type="ECO:0000313" key="1">
    <source>
        <dbReference type="EMBL" id="CAB3385222.1"/>
    </source>
</evidence>
<organism evidence="1 2">
    <name type="scientific">Cloeon dipterum</name>
    <dbReference type="NCBI Taxonomy" id="197152"/>
    <lineage>
        <taxon>Eukaryota</taxon>
        <taxon>Metazoa</taxon>
        <taxon>Ecdysozoa</taxon>
        <taxon>Arthropoda</taxon>
        <taxon>Hexapoda</taxon>
        <taxon>Insecta</taxon>
        <taxon>Pterygota</taxon>
        <taxon>Palaeoptera</taxon>
        <taxon>Ephemeroptera</taxon>
        <taxon>Pisciforma</taxon>
        <taxon>Baetidae</taxon>
        <taxon>Cloeon</taxon>
    </lineage>
</organism>
<accession>A0A8S1DXB7</accession>
<gene>
    <name evidence="1" type="ORF">CLODIP_2_CD01330</name>
</gene>
<keyword evidence="2" id="KW-1185">Reference proteome</keyword>
<dbReference type="AlphaFoldDB" id="A0A8S1DXB7"/>
<protein>
    <submittedName>
        <fullName evidence="1">Uncharacterized protein</fullName>
    </submittedName>
</protein>
<proteinExistence type="predicted"/>
<dbReference type="Proteomes" id="UP000494165">
    <property type="component" value="Unassembled WGS sequence"/>
</dbReference>
<evidence type="ECO:0000313" key="2">
    <source>
        <dbReference type="Proteomes" id="UP000494165"/>
    </source>
</evidence>
<reference evidence="1 2" key="1">
    <citation type="submission" date="2020-04" db="EMBL/GenBank/DDBJ databases">
        <authorList>
            <person name="Alioto T."/>
            <person name="Alioto T."/>
            <person name="Gomez Garrido J."/>
        </authorList>
    </citation>
    <scope>NUCLEOTIDE SEQUENCE [LARGE SCALE GENOMIC DNA]</scope>
</reference>